<evidence type="ECO:0000259" key="1">
    <source>
        <dbReference type="Pfam" id="PF00534"/>
    </source>
</evidence>
<gene>
    <name evidence="2" type="ORF">SAMN04488132_107146</name>
</gene>
<keyword evidence="2" id="KW-0808">Transferase</keyword>
<proteinExistence type="predicted"/>
<name>A0A1T4Q4T0_9BACT</name>
<dbReference type="Pfam" id="PF00534">
    <property type="entry name" value="Glycos_transf_1"/>
    <property type="match status" value="1"/>
</dbReference>
<dbReference type="SUPFAM" id="SSF53756">
    <property type="entry name" value="UDP-Glycosyltransferase/glycogen phosphorylase"/>
    <property type="match status" value="1"/>
</dbReference>
<dbReference type="InterPro" id="IPR050194">
    <property type="entry name" value="Glycosyltransferase_grp1"/>
</dbReference>
<feature type="domain" description="Glycosyl transferase family 1" evidence="1">
    <location>
        <begin position="202"/>
        <end position="370"/>
    </location>
</feature>
<protein>
    <submittedName>
        <fullName evidence="2">Glycosyltransferase involved in cell wall bisynthesis</fullName>
    </submittedName>
</protein>
<dbReference type="AlphaFoldDB" id="A0A1T4Q4T0"/>
<reference evidence="2 3" key="1">
    <citation type="submission" date="2017-02" db="EMBL/GenBank/DDBJ databases">
        <authorList>
            <person name="Peterson S.W."/>
        </authorList>
    </citation>
    <scope>NUCLEOTIDE SEQUENCE [LARGE SCALE GENOMIC DNA]</scope>
    <source>
        <strain evidence="2 3">DSM 22335</strain>
    </source>
</reference>
<evidence type="ECO:0000313" key="2">
    <source>
        <dbReference type="EMBL" id="SJZ98773.1"/>
    </source>
</evidence>
<dbReference type="GO" id="GO:0016757">
    <property type="term" value="F:glycosyltransferase activity"/>
    <property type="evidence" value="ECO:0007669"/>
    <property type="project" value="InterPro"/>
</dbReference>
<dbReference type="InterPro" id="IPR001296">
    <property type="entry name" value="Glyco_trans_1"/>
</dbReference>
<organism evidence="2 3">
    <name type="scientific">Sediminibacterium ginsengisoli</name>
    <dbReference type="NCBI Taxonomy" id="413434"/>
    <lineage>
        <taxon>Bacteria</taxon>
        <taxon>Pseudomonadati</taxon>
        <taxon>Bacteroidota</taxon>
        <taxon>Chitinophagia</taxon>
        <taxon>Chitinophagales</taxon>
        <taxon>Chitinophagaceae</taxon>
        <taxon>Sediminibacterium</taxon>
    </lineage>
</organism>
<dbReference type="RefSeq" id="WP_176113005.1">
    <property type="nucleotide sequence ID" value="NZ_FUWH01000007.1"/>
</dbReference>
<dbReference type="CDD" id="cd03801">
    <property type="entry name" value="GT4_PimA-like"/>
    <property type="match status" value="1"/>
</dbReference>
<dbReference type="Gene3D" id="3.40.50.2000">
    <property type="entry name" value="Glycogen Phosphorylase B"/>
    <property type="match status" value="2"/>
</dbReference>
<evidence type="ECO:0000313" key="3">
    <source>
        <dbReference type="Proteomes" id="UP000190888"/>
    </source>
</evidence>
<accession>A0A1T4Q4T0</accession>
<dbReference type="STRING" id="413434.SAMN04488132_107146"/>
<dbReference type="Proteomes" id="UP000190888">
    <property type="component" value="Unassembled WGS sequence"/>
</dbReference>
<keyword evidence="3" id="KW-1185">Reference proteome</keyword>
<dbReference type="PANTHER" id="PTHR45947:SF3">
    <property type="entry name" value="SULFOQUINOVOSYL TRANSFERASE SQD2"/>
    <property type="match status" value="1"/>
</dbReference>
<dbReference type="EMBL" id="FUWH01000007">
    <property type="protein sequence ID" value="SJZ98773.1"/>
    <property type="molecule type" value="Genomic_DNA"/>
</dbReference>
<dbReference type="PANTHER" id="PTHR45947">
    <property type="entry name" value="SULFOQUINOVOSYL TRANSFERASE SQD2"/>
    <property type="match status" value="1"/>
</dbReference>
<sequence>MIPVVFLNSHPIQYFVPLYQKITAENSSDLEIIYCSGANPDGKLDKEFGKKIQWDIPMLTGYRSRFLKNHSFKPSSDNGFFGLINFGILKYLFKKEKSVFIIHGWGYATNIMAILFAKTAGHVVCLRAETPYVHELKKNRVVTFFKHLWLRMLFSRVDRFLYIGNENKRFYTALGVSEKQLVFAPYCIDNKRFAEVADAVSKEEARALVKLPGSEKIILYSGKYISKKRPLDLLQAMLLLKGMNIHLVMVGEGDKRAEMETFINDNELANDITLTGFVNQSQIPYYYAAADIFVMTSGLGETWGLSVNEAMNFGLPVILSDMTGSAFDLVRTGYKNGEIYKTGDIVALANGIRKYLSRSTEEVEAQRNATRQLIRDEYSYEKVIQAIEKIKEQAGK</sequence>